<evidence type="ECO:0000256" key="7">
    <source>
        <dbReference type="ARBA" id="ARBA00022676"/>
    </source>
</evidence>
<sequence length="812" mass="92749">MEITKEQFIKEFKRRLTDEYALDVKDATPEELYQTLAAVVKSGYSDIWRKTWKNYIKEDQKQVYYFSIEFLPGRLLKSNLLNMGWYELVDSAFKEMGLSLDEIAEAERDMALGNGGLGRLASAFMDSSASDGLPVNGNGIRYKYGLFKQKFVDGYQVELPNEWLNQGNVWEVARESKAVDVKFGGQVYLEEVDGVLQPVYKNSYIIRAVPYDTGIVGYKNNHVNTMRLWDAQIPASEEVKFPTIESRRKVEDLTSVLYPDDSNEEGRLLRLRQEYFFVSAGLQSIVRHYKKYGKPMSEISDHISVHINDTHPAMCVAEFMRILLDDEKMGWDEAFDQTVKTMSYTNHTIMSEALEKWPVSFIERVQPRIMQIIAEIDRRYALELAKRAETDLISGTRIVNNGIVHMAHLAIIGSHSTNGVAKLHTDLLEQDVLKDFYHLYPERFNNKTNGITIRRWLQIADPRLAKIIDKTIGTKWRSNPKELHNLATHLNDWRLLADIGKAKHQNKVDLAKYIKQTTGIVVSPDAIFDVQVKRLHAYKRQLLNLLKIVKYYLDLKDDPKKDVVPRVFIFGAKAAPSYHYAKSIIKCINEVGNLINNDKTIKDKLKVVFLEDYGVSLAEKIIPAADVSEQISTATKEASGTSNMKFMLDGALTVATLDGANIEIKDYVGEDNIFIFGLKKEEVLQYEADHSYQSSDYYANDPILHRVLDAFVDGTIPSISAEGAEIFNSLVRDKDEYFVLRDFEDYLRAQSEVEKTYRNPSLWNKKCLVNIANAGYFSSDYTIQKYADEIWHVAPSAPLDGKDCGANGQYPL</sequence>
<dbReference type="FunFam" id="3.40.50.2000:FF:000153">
    <property type="entry name" value="Alpha-1,4 glucan phosphorylase"/>
    <property type="match status" value="1"/>
</dbReference>
<keyword evidence="6" id="KW-0021">Allosteric enzyme</keyword>
<evidence type="ECO:0000256" key="11">
    <source>
        <dbReference type="ARBA" id="ARBA00025174"/>
    </source>
</evidence>
<keyword evidence="7 13" id="KW-0328">Glycosyltransferase</keyword>
<dbReference type="GO" id="GO:0008184">
    <property type="term" value="F:glycogen phosphorylase activity"/>
    <property type="evidence" value="ECO:0007669"/>
    <property type="project" value="InterPro"/>
</dbReference>
<comment type="function">
    <text evidence="11">Phosphorylase is an important allosteric enzyme in carbohydrate metabolism. Enzymes from different sources differ in their regulatory mechanisms and in their natural substrates. However, all known phosphorylases share catalytic and structural properties.</text>
</comment>
<dbReference type="FunFam" id="3.40.50.2000:FF:000003">
    <property type="entry name" value="Alpha-1,4 glucan phosphorylase"/>
    <property type="match status" value="1"/>
</dbReference>
<dbReference type="PANTHER" id="PTHR11468">
    <property type="entry name" value="GLYCOGEN PHOSPHORYLASE"/>
    <property type="match status" value="1"/>
</dbReference>
<evidence type="ECO:0000256" key="12">
    <source>
        <dbReference type="PIRSR" id="PIRSR000460-1"/>
    </source>
</evidence>
<dbReference type="EC" id="2.4.1.1" evidence="13"/>
<dbReference type="InterPro" id="IPR011833">
    <property type="entry name" value="Glycg_phsphrylas"/>
</dbReference>
<comment type="similarity">
    <text evidence="4 13">Belongs to the glycogen phosphorylase family.</text>
</comment>
<dbReference type="GO" id="GO:0030170">
    <property type="term" value="F:pyridoxal phosphate binding"/>
    <property type="evidence" value="ECO:0007669"/>
    <property type="project" value="InterPro"/>
</dbReference>
<dbReference type="GO" id="GO:0005980">
    <property type="term" value="P:glycogen catabolic process"/>
    <property type="evidence" value="ECO:0007669"/>
    <property type="project" value="UniProtKB-ARBA"/>
</dbReference>
<accession>A0A1I2QK69</accession>
<comment type="function">
    <text evidence="13">Allosteric enzyme that catalyzes the rate-limiting step in glycogen catabolism, the phosphorolytic cleavage of glycogen to produce glucose-1-phosphate, and plays a central role in maintaining cellular and organismal glucose homeostasis.</text>
</comment>
<dbReference type="PANTHER" id="PTHR11468:SF3">
    <property type="entry name" value="GLYCOGEN PHOSPHORYLASE, LIVER FORM"/>
    <property type="match status" value="1"/>
</dbReference>
<dbReference type="RefSeq" id="WP_046921943.1">
    <property type="nucleotide sequence ID" value="NZ_AYYL01000015.1"/>
</dbReference>
<evidence type="ECO:0000313" key="14">
    <source>
        <dbReference type="EMBL" id="SFG28995.1"/>
    </source>
</evidence>
<protein>
    <recommendedName>
        <fullName evidence="13">Alpha-1,4 glucan phosphorylase</fullName>
        <ecNumber evidence="13">2.4.1.1</ecNumber>
    </recommendedName>
</protein>
<keyword evidence="8 13" id="KW-0808">Transferase</keyword>
<gene>
    <name evidence="14" type="ORF">SAMN02910432_00723</name>
</gene>
<keyword evidence="9 12" id="KW-0663">Pyridoxal phosphate</keyword>
<proteinExistence type="inferred from homology"/>
<reference evidence="15" key="1">
    <citation type="submission" date="2016-10" db="EMBL/GenBank/DDBJ databases">
        <authorList>
            <person name="Varghese N."/>
            <person name="Submissions S."/>
        </authorList>
    </citation>
    <scope>NUCLEOTIDE SEQUENCE [LARGE SCALE GENOMIC DNA]</scope>
    <source>
        <strain evidence="15">DSM 20403</strain>
    </source>
</reference>
<evidence type="ECO:0000256" key="8">
    <source>
        <dbReference type="ARBA" id="ARBA00022679"/>
    </source>
</evidence>
<keyword evidence="5" id="KW-0963">Cytoplasm</keyword>
<evidence type="ECO:0000256" key="2">
    <source>
        <dbReference type="ARBA" id="ARBA00001933"/>
    </source>
</evidence>
<comment type="catalytic activity">
    <reaction evidence="1 13">
        <text>[(1-&gt;4)-alpha-D-glucosyl](n) + phosphate = [(1-&gt;4)-alpha-D-glucosyl](n-1) + alpha-D-glucose 1-phosphate</text>
        <dbReference type="Rhea" id="RHEA:41732"/>
        <dbReference type="Rhea" id="RHEA-COMP:9584"/>
        <dbReference type="Rhea" id="RHEA-COMP:9586"/>
        <dbReference type="ChEBI" id="CHEBI:15444"/>
        <dbReference type="ChEBI" id="CHEBI:43474"/>
        <dbReference type="ChEBI" id="CHEBI:58601"/>
        <dbReference type="EC" id="2.4.1.1"/>
    </reaction>
</comment>
<evidence type="ECO:0000256" key="4">
    <source>
        <dbReference type="ARBA" id="ARBA00006047"/>
    </source>
</evidence>
<evidence type="ECO:0000256" key="5">
    <source>
        <dbReference type="ARBA" id="ARBA00022490"/>
    </source>
</evidence>
<dbReference type="InterPro" id="IPR000811">
    <property type="entry name" value="Glyco_trans_35"/>
</dbReference>
<dbReference type="Pfam" id="PF00343">
    <property type="entry name" value="Phosphorylase"/>
    <property type="match status" value="1"/>
</dbReference>
<evidence type="ECO:0000256" key="9">
    <source>
        <dbReference type="ARBA" id="ARBA00022898"/>
    </source>
</evidence>
<feature type="modified residue" description="N6-(pyridoxal phosphate)lysine" evidence="12">
    <location>
        <position position="645"/>
    </location>
</feature>
<evidence type="ECO:0000256" key="1">
    <source>
        <dbReference type="ARBA" id="ARBA00001275"/>
    </source>
</evidence>
<name>A0A1I2QK69_9LACO</name>
<dbReference type="SUPFAM" id="SSF53756">
    <property type="entry name" value="UDP-Glycosyltransferase/glycogen phosphorylase"/>
    <property type="match status" value="1"/>
</dbReference>
<dbReference type="Gene3D" id="3.40.50.2000">
    <property type="entry name" value="Glycogen Phosphorylase B"/>
    <property type="match status" value="2"/>
</dbReference>
<comment type="cofactor">
    <cofactor evidence="2 13">
        <name>pyridoxal 5'-phosphate</name>
        <dbReference type="ChEBI" id="CHEBI:597326"/>
    </cofactor>
</comment>
<evidence type="ECO:0000256" key="6">
    <source>
        <dbReference type="ARBA" id="ARBA00022533"/>
    </source>
</evidence>
<dbReference type="PIRSF" id="PIRSF000460">
    <property type="entry name" value="Pprylas_GlgP"/>
    <property type="match status" value="1"/>
</dbReference>
<evidence type="ECO:0000256" key="10">
    <source>
        <dbReference type="ARBA" id="ARBA00023277"/>
    </source>
</evidence>
<dbReference type="OrthoDB" id="9760804at2"/>
<dbReference type="Proteomes" id="UP000182635">
    <property type="component" value="Unassembled WGS sequence"/>
</dbReference>
<evidence type="ECO:0000256" key="13">
    <source>
        <dbReference type="RuleBase" id="RU000587"/>
    </source>
</evidence>
<dbReference type="NCBIfam" id="TIGR02093">
    <property type="entry name" value="P_ylase"/>
    <property type="match status" value="1"/>
</dbReference>
<dbReference type="AlphaFoldDB" id="A0A1I2QK69"/>
<evidence type="ECO:0000313" key="15">
    <source>
        <dbReference type="Proteomes" id="UP000182635"/>
    </source>
</evidence>
<dbReference type="GO" id="GO:0005737">
    <property type="term" value="C:cytoplasm"/>
    <property type="evidence" value="ECO:0007669"/>
    <property type="project" value="UniProtKB-SubCell"/>
</dbReference>
<dbReference type="CDD" id="cd04300">
    <property type="entry name" value="GT35_Glycogen_Phosphorylase"/>
    <property type="match status" value="1"/>
</dbReference>
<organism evidence="14 15">
    <name type="scientific">Ligilactobacillus ruminis DSM 20403 = NBRC 102161</name>
    <dbReference type="NCBI Taxonomy" id="1423798"/>
    <lineage>
        <taxon>Bacteria</taxon>
        <taxon>Bacillati</taxon>
        <taxon>Bacillota</taxon>
        <taxon>Bacilli</taxon>
        <taxon>Lactobacillales</taxon>
        <taxon>Lactobacillaceae</taxon>
        <taxon>Ligilactobacillus</taxon>
    </lineage>
</organism>
<comment type="subcellular location">
    <subcellularLocation>
        <location evidence="3">Cytoplasm</location>
    </subcellularLocation>
</comment>
<keyword evidence="10 13" id="KW-0119">Carbohydrate metabolism</keyword>
<evidence type="ECO:0000256" key="3">
    <source>
        <dbReference type="ARBA" id="ARBA00004496"/>
    </source>
</evidence>
<dbReference type="EMBL" id="FOPI01000009">
    <property type="protein sequence ID" value="SFG28995.1"/>
    <property type="molecule type" value="Genomic_DNA"/>
</dbReference>